<name>A0A0B7KEU0_BIOOC</name>
<evidence type="ECO:0000256" key="3">
    <source>
        <dbReference type="SAM" id="SignalP"/>
    </source>
</evidence>
<dbReference type="AlphaFoldDB" id="A0A0B7KEU0"/>
<dbReference type="InterPro" id="IPR000675">
    <property type="entry name" value="Cutinase/axe"/>
</dbReference>
<dbReference type="PANTHER" id="PTHR33630">
    <property type="entry name" value="CUTINASE RV1984C-RELATED-RELATED"/>
    <property type="match status" value="1"/>
</dbReference>
<evidence type="ECO:0008006" key="5">
    <source>
        <dbReference type="Google" id="ProtNLM"/>
    </source>
</evidence>
<keyword evidence="1" id="KW-0378">Hydrolase</keyword>
<reference evidence="4" key="1">
    <citation type="submission" date="2015-01" db="EMBL/GenBank/DDBJ databases">
        <authorList>
            <person name="Durling Mikael"/>
        </authorList>
    </citation>
    <scope>NUCLEOTIDE SEQUENCE</scope>
</reference>
<evidence type="ECO:0000256" key="2">
    <source>
        <dbReference type="ARBA" id="ARBA00023157"/>
    </source>
</evidence>
<feature type="chain" id="PRO_5002134558" description="Cutinase" evidence="3">
    <location>
        <begin position="19"/>
        <end position="219"/>
    </location>
</feature>
<evidence type="ECO:0000313" key="4">
    <source>
        <dbReference type="EMBL" id="CEO53997.1"/>
    </source>
</evidence>
<dbReference type="InterPro" id="IPR029058">
    <property type="entry name" value="AB_hydrolase_fold"/>
</dbReference>
<gene>
    <name evidence="4" type="ORF">BN869_000010055_1</name>
</gene>
<proteinExistence type="predicted"/>
<keyword evidence="3" id="KW-0732">Signal</keyword>
<feature type="signal peptide" evidence="3">
    <location>
        <begin position="1"/>
        <end position="18"/>
    </location>
</feature>
<dbReference type="SMART" id="SM01110">
    <property type="entry name" value="Cutinase"/>
    <property type="match status" value="1"/>
</dbReference>
<keyword evidence="2" id="KW-1015">Disulfide bond</keyword>
<dbReference type="GO" id="GO:0052689">
    <property type="term" value="F:carboxylic ester hydrolase activity"/>
    <property type="evidence" value="ECO:0007669"/>
    <property type="project" value="UniProtKB-ARBA"/>
</dbReference>
<dbReference type="PANTHER" id="PTHR33630:SF9">
    <property type="entry name" value="CUTINASE 4"/>
    <property type="match status" value="1"/>
</dbReference>
<dbReference type="SUPFAM" id="SSF53474">
    <property type="entry name" value="alpha/beta-Hydrolases"/>
    <property type="match status" value="1"/>
</dbReference>
<dbReference type="Gene3D" id="3.40.50.1820">
    <property type="entry name" value="alpha/beta hydrolase"/>
    <property type="match status" value="1"/>
</dbReference>
<protein>
    <recommendedName>
        <fullName evidence="5">Cutinase</fullName>
    </recommendedName>
</protein>
<dbReference type="EMBL" id="CDPU01000039">
    <property type="protein sequence ID" value="CEO53997.1"/>
    <property type="molecule type" value="Genomic_DNA"/>
</dbReference>
<evidence type="ECO:0000256" key="1">
    <source>
        <dbReference type="ARBA" id="ARBA00022801"/>
    </source>
</evidence>
<dbReference type="Pfam" id="PF01083">
    <property type="entry name" value="Cutinase"/>
    <property type="match status" value="1"/>
</dbReference>
<sequence length="219" mass="23348">MVPRVASSILLFALLSVGQECPPNPGTDPNEPSFGTPVPIRPEDIPSGCSDFEILAARGTSEIGKFGYRIGDPLIGNVTETLPGSRGYPVQYPASSDFANGVAQGGLDVVNRIESQSQLCPGQTFSLVGYSQGAMVMRNAIGNLSESLFEKVKSIVLFGDPEIDSEIPTELEAKLLENCATGDFACDKSGTTCPYGHITYSFPEWIEPAEDFIVKAFSS</sequence>
<accession>A0A0B7KEU0</accession>
<organism evidence="4">
    <name type="scientific">Bionectria ochroleuca</name>
    <name type="common">Gliocladium roseum</name>
    <dbReference type="NCBI Taxonomy" id="29856"/>
    <lineage>
        <taxon>Eukaryota</taxon>
        <taxon>Fungi</taxon>
        <taxon>Dikarya</taxon>
        <taxon>Ascomycota</taxon>
        <taxon>Pezizomycotina</taxon>
        <taxon>Sordariomycetes</taxon>
        <taxon>Hypocreomycetidae</taxon>
        <taxon>Hypocreales</taxon>
        <taxon>Bionectriaceae</taxon>
        <taxon>Clonostachys</taxon>
    </lineage>
</organism>